<evidence type="ECO:0000313" key="2">
    <source>
        <dbReference type="Proteomes" id="UP000269396"/>
    </source>
</evidence>
<dbReference type="EMBL" id="UZAL01029187">
    <property type="protein sequence ID" value="VDP46533.1"/>
    <property type="molecule type" value="Genomic_DNA"/>
</dbReference>
<evidence type="ECO:0000313" key="1">
    <source>
        <dbReference type="EMBL" id="VDP46533.1"/>
    </source>
</evidence>
<dbReference type="AlphaFoldDB" id="A0A183P364"/>
<dbReference type="Proteomes" id="UP000269396">
    <property type="component" value="Unassembled WGS sequence"/>
</dbReference>
<organism evidence="1 2">
    <name type="scientific">Schistosoma mattheei</name>
    <dbReference type="NCBI Taxonomy" id="31246"/>
    <lineage>
        <taxon>Eukaryota</taxon>
        <taxon>Metazoa</taxon>
        <taxon>Spiralia</taxon>
        <taxon>Lophotrochozoa</taxon>
        <taxon>Platyhelminthes</taxon>
        <taxon>Trematoda</taxon>
        <taxon>Digenea</taxon>
        <taxon>Strigeidida</taxon>
        <taxon>Schistosomatoidea</taxon>
        <taxon>Schistosomatidae</taxon>
        <taxon>Schistosoma</taxon>
    </lineage>
</organism>
<protein>
    <submittedName>
        <fullName evidence="1">Uncharacterized protein</fullName>
    </submittedName>
</protein>
<sequence length="39" mass="4527">MIIVMVTLIVVPYFTQILILRVIHPNLCISYPIIQHYTG</sequence>
<proteinExistence type="predicted"/>
<keyword evidence="2" id="KW-1185">Reference proteome</keyword>
<name>A0A183P364_9TREM</name>
<gene>
    <name evidence="1" type="ORF">SMTD_LOCUS8800</name>
</gene>
<accession>A0A183P364</accession>
<reference evidence="1 2" key="1">
    <citation type="submission" date="2018-11" db="EMBL/GenBank/DDBJ databases">
        <authorList>
            <consortium name="Pathogen Informatics"/>
        </authorList>
    </citation>
    <scope>NUCLEOTIDE SEQUENCE [LARGE SCALE GENOMIC DNA]</scope>
    <source>
        <strain>Denwood</strain>
        <strain evidence="2">Zambia</strain>
    </source>
</reference>